<protein>
    <submittedName>
        <fullName evidence="2">Uncharacterized protein</fullName>
    </submittedName>
</protein>
<keyword evidence="1" id="KW-0472">Membrane</keyword>
<sequence length="101" mass="12049">MRLRPFIKVFGPILWGSLTPTHMSFRRSYSQQVCREIYITIFCTAHIVSLLLASPRFQRTLISLGLQYLWLFLELHSTFWLPIIYNTLFLVHNYLLDLEQT</sequence>
<feature type="transmembrane region" description="Helical" evidence="1">
    <location>
        <begin position="77"/>
        <end position="96"/>
    </location>
</feature>
<accession>A0A804HMB3</accession>
<evidence type="ECO:0000313" key="2">
    <source>
        <dbReference type="EnsemblPlants" id="Ma00_p01530.1"/>
    </source>
</evidence>
<dbReference type="InParanoid" id="A0A804HMB3"/>
<keyword evidence="1" id="KW-1133">Transmembrane helix</keyword>
<proteinExistence type="predicted"/>
<evidence type="ECO:0000256" key="1">
    <source>
        <dbReference type="SAM" id="Phobius"/>
    </source>
</evidence>
<name>A0A804HMB3_MUSAM</name>
<feature type="transmembrane region" description="Helical" evidence="1">
    <location>
        <begin position="37"/>
        <end position="57"/>
    </location>
</feature>
<evidence type="ECO:0000313" key="3">
    <source>
        <dbReference type="Proteomes" id="UP000012960"/>
    </source>
</evidence>
<dbReference type="AlphaFoldDB" id="A0A804HMB3"/>
<dbReference type="EnsemblPlants" id="Ma00_t01530.1">
    <property type="protein sequence ID" value="Ma00_p01530.1"/>
    <property type="gene ID" value="Ma00_g01530"/>
</dbReference>
<dbReference type="Gramene" id="Ma00_t01530.1">
    <property type="protein sequence ID" value="Ma00_p01530.1"/>
    <property type="gene ID" value="Ma00_g01530"/>
</dbReference>
<reference evidence="2" key="1">
    <citation type="submission" date="2021-05" db="UniProtKB">
        <authorList>
            <consortium name="EnsemblPlants"/>
        </authorList>
    </citation>
    <scope>IDENTIFICATION</scope>
    <source>
        <strain evidence="2">subsp. malaccensis</strain>
    </source>
</reference>
<dbReference type="Proteomes" id="UP000012960">
    <property type="component" value="Unplaced"/>
</dbReference>
<keyword evidence="1" id="KW-0812">Transmembrane</keyword>
<organism evidence="2 3">
    <name type="scientific">Musa acuminata subsp. malaccensis</name>
    <name type="common">Wild banana</name>
    <name type="synonym">Musa malaccensis</name>
    <dbReference type="NCBI Taxonomy" id="214687"/>
    <lineage>
        <taxon>Eukaryota</taxon>
        <taxon>Viridiplantae</taxon>
        <taxon>Streptophyta</taxon>
        <taxon>Embryophyta</taxon>
        <taxon>Tracheophyta</taxon>
        <taxon>Spermatophyta</taxon>
        <taxon>Magnoliopsida</taxon>
        <taxon>Liliopsida</taxon>
        <taxon>Zingiberales</taxon>
        <taxon>Musaceae</taxon>
        <taxon>Musa</taxon>
    </lineage>
</organism>
<keyword evidence="3" id="KW-1185">Reference proteome</keyword>